<feature type="chain" id="PRO_5042524516" description="Secreted protein" evidence="1">
    <location>
        <begin position="19"/>
        <end position="190"/>
    </location>
</feature>
<protein>
    <recommendedName>
        <fullName evidence="4">Secreted protein</fullName>
    </recommendedName>
</protein>
<dbReference type="EMBL" id="JAHMHQ010000001">
    <property type="protein sequence ID" value="KAK1656398.1"/>
    <property type="molecule type" value="Genomic_DNA"/>
</dbReference>
<reference evidence="2" key="1">
    <citation type="submission" date="2021-06" db="EMBL/GenBank/DDBJ databases">
        <title>Comparative genomics, transcriptomics and evolutionary studies reveal genomic signatures of adaptation to plant cell wall in hemibiotrophic fungi.</title>
        <authorList>
            <consortium name="DOE Joint Genome Institute"/>
            <person name="Baroncelli R."/>
            <person name="Diaz J.F."/>
            <person name="Benocci T."/>
            <person name="Peng M."/>
            <person name="Battaglia E."/>
            <person name="Haridas S."/>
            <person name="Andreopoulos W."/>
            <person name="Labutti K."/>
            <person name="Pangilinan J."/>
            <person name="Floch G.L."/>
            <person name="Makela M.R."/>
            <person name="Henrissat B."/>
            <person name="Grigoriev I.V."/>
            <person name="Crouch J.A."/>
            <person name="De Vries R.P."/>
            <person name="Sukno S.A."/>
            <person name="Thon M.R."/>
        </authorList>
    </citation>
    <scope>NUCLEOTIDE SEQUENCE</scope>
    <source>
        <strain evidence="2">CBS 102054</strain>
    </source>
</reference>
<comment type="caution">
    <text evidence="2">The sequence shown here is derived from an EMBL/GenBank/DDBJ whole genome shotgun (WGS) entry which is preliminary data.</text>
</comment>
<dbReference type="GeneID" id="85473697"/>
<accession>A0AAJ0A4M5</accession>
<proteinExistence type="predicted"/>
<keyword evidence="3" id="KW-1185">Reference proteome</keyword>
<keyword evidence="1" id="KW-0732">Signal</keyword>
<gene>
    <name evidence="2" type="ORF">BDP81DRAFT_402224</name>
</gene>
<name>A0AAJ0A4M5_9PEZI</name>
<dbReference type="AlphaFoldDB" id="A0AAJ0A4M5"/>
<evidence type="ECO:0000313" key="2">
    <source>
        <dbReference type="EMBL" id="KAK1656398.1"/>
    </source>
</evidence>
<organism evidence="2 3">
    <name type="scientific">Colletotrichum phormii</name>
    <dbReference type="NCBI Taxonomy" id="359342"/>
    <lineage>
        <taxon>Eukaryota</taxon>
        <taxon>Fungi</taxon>
        <taxon>Dikarya</taxon>
        <taxon>Ascomycota</taxon>
        <taxon>Pezizomycotina</taxon>
        <taxon>Sordariomycetes</taxon>
        <taxon>Hypocreomycetidae</taxon>
        <taxon>Glomerellales</taxon>
        <taxon>Glomerellaceae</taxon>
        <taxon>Colletotrichum</taxon>
        <taxon>Colletotrichum acutatum species complex</taxon>
    </lineage>
</organism>
<evidence type="ECO:0008006" key="4">
    <source>
        <dbReference type="Google" id="ProtNLM"/>
    </source>
</evidence>
<feature type="signal peptide" evidence="1">
    <location>
        <begin position="1"/>
        <end position="18"/>
    </location>
</feature>
<dbReference type="Proteomes" id="UP001243989">
    <property type="component" value="Unassembled WGS sequence"/>
</dbReference>
<dbReference type="RefSeq" id="XP_060452442.1">
    <property type="nucleotide sequence ID" value="XM_060588835.1"/>
</dbReference>
<sequence length="190" mass="20766">MYLDNLLVSAALICLASAEYTTKYLTGSSNNTIQVLVEGDDPSLLVWPSFARDSLDDFHEFSTTPADAGYRYSVTPPANVWQRTWLPHSEKVPSIVLACINTGTNTNATIAATANIASHYTYSAEERLAALELGYFAPGHNASLWLTGWYLEAMGSVTGAPTSTTIGSNNTQILDVIATLDPWRREDQWN</sequence>
<evidence type="ECO:0000313" key="3">
    <source>
        <dbReference type="Proteomes" id="UP001243989"/>
    </source>
</evidence>
<evidence type="ECO:0000256" key="1">
    <source>
        <dbReference type="SAM" id="SignalP"/>
    </source>
</evidence>